<gene>
    <name evidence="3" type="ORF">CNECB9_2190015</name>
</gene>
<keyword evidence="2" id="KW-0472">Membrane</keyword>
<sequence length="171" mass="19378">MQGMYVEQSPRRLMHAASLQGGHSDRASNMTTTASNASEDKRTDGRLLFRHGFRRLDRDEIDRIAARRVRIELEARRGKAAATKPLSPAMVGTGILAGVAFVFSVMTWLNETTQDKVDKATAPLATRMTEMDRRLTDRLDAVDAHIERLEVRVDKQFETINTKLDLLLKRR</sequence>
<name>A0A1K0J7E7_CUPNE</name>
<feature type="compositionally biased region" description="Polar residues" evidence="1">
    <location>
        <begin position="27"/>
        <end position="37"/>
    </location>
</feature>
<accession>A0A1K0J7E7</accession>
<feature type="transmembrane region" description="Helical" evidence="2">
    <location>
        <begin position="86"/>
        <end position="109"/>
    </location>
</feature>
<keyword evidence="2" id="KW-1133">Transmembrane helix</keyword>
<evidence type="ECO:0000313" key="3">
    <source>
        <dbReference type="EMBL" id="SCU75007.1"/>
    </source>
</evidence>
<feature type="region of interest" description="Disordered" evidence="1">
    <location>
        <begin position="19"/>
        <end position="40"/>
    </location>
</feature>
<dbReference type="AlphaFoldDB" id="A0A1K0J7E7"/>
<evidence type="ECO:0000256" key="2">
    <source>
        <dbReference type="SAM" id="Phobius"/>
    </source>
</evidence>
<evidence type="ECO:0000256" key="1">
    <source>
        <dbReference type="SAM" id="MobiDB-lite"/>
    </source>
</evidence>
<organism evidence="3">
    <name type="scientific">Cupriavidus necator</name>
    <name type="common">Alcaligenes eutrophus</name>
    <name type="synonym">Ralstonia eutropha</name>
    <dbReference type="NCBI Taxonomy" id="106590"/>
    <lineage>
        <taxon>Bacteria</taxon>
        <taxon>Pseudomonadati</taxon>
        <taxon>Pseudomonadota</taxon>
        <taxon>Betaproteobacteria</taxon>
        <taxon>Burkholderiales</taxon>
        <taxon>Burkholderiaceae</taxon>
        <taxon>Cupriavidus</taxon>
    </lineage>
</organism>
<protein>
    <submittedName>
        <fullName evidence="3">Uncharacterized protein</fullName>
    </submittedName>
</protein>
<proteinExistence type="predicted"/>
<reference evidence="3" key="1">
    <citation type="submission" date="2016-09" db="EMBL/GenBank/DDBJ databases">
        <authorList>
            <person name="Capua I."/>
            <person name="De Benedictis P."/>
            <person name="Joannis T."/>
            <person name="Lombin L.H."/>
            <person name="Cattoli G."/>
        </authorList>
    </citation>
    <scope>NUCLEOTIDE SEQUENCE</scope>
    <source>
        <strain evidence="3">B9</strain>
    </source>
</reference>
<dbReference type="RefSeq" id="WP_340523028.1">
    <property type="nucleotide sequence ID" value="NZ_FMSH01000134.1"/>
</dbReference>
<dbReference type="EMBL" id="FMSH01000134">
    <property type="protein sequence ID" value="SCU75007.1"/>
    <property type="molecule type" value="Genomic_DNA"/>
</dbReference>
<keyword evidence="2" id="KW-0812">Transmembrane</keyword>